<dbReference type="GO" id="GO:0004850">
    <property type="term" value="F:uridine phosphorylase activity"/>
    <property type="evidence" value="ECO:0007669"/>
    <property type="project" value="UniProtKB-EC"/>
</dbReference>
<evidence type="ECO:0000256" key="3">
    <source>
        <dbReference type="ARBA" id="ARBA00022679"/>
    </source>
</evidence>
<feature type="binding site" evidence="5">
    <location>
        <position position="15"/>
    </location>
    <ligand>
        <name>a purine D-ribonucleoside</name>
        <dbReference type="ChEBI" id="CHEBI:142355"/>
        <note>ligand shared between dimeric partners</note>
    </ligand>
</feature>
<dbReference type="GO" id="GO:0005829">
    <property type="term" value="C:cytosol"/>
    <property type="evidence" value="ECO:0007669"/>
    <property type="project" value="TreeGrafter"/>
</dbReference>
<evidence type="ECO:0000256" key="5">
    <source>
        <dbReference type="HAMAP-Rule" id="MF_01627"/>
    </source>
</evidence>
<reference evidence="7 8" key="1">
    <citation type="submission" date="2011-10" db="EMBL/GenBank/DDBJ databases">
        <title>The Genome Sequence of Lachnospiraceae bacterium ACC2.</title>
        <authorList>
            <consortium name="The Broad Institute Genome Sequencing Platform"/>
            <person name="Earl A."/>
            <person name="Ward D."/>
            <person name="Feldgarden M."/>
            <person name="Gevers D."/>
            <person name="Sizova M."/>
            <person name="Hazen A."/>
            <person name="Epstein S."/>
            <person name="Young S.K."/>
            <person name="Zeng Q."/>
            <person name="Gargeya S."/>
            <person name="Fitzgerald M."/>
            <person name="Haas B."/>
            <person name="Abouelleil A."/>
            <person name="Alvarado L."/>
            <person name="Arachchi H.M."/>
            <person name="Berlin A."/>
            <person name="Brown A."/>
            <person name="Chapman S.B."/>
            <person name="Chen Z."/>
            <person name="Dunbar C."/>
            <person name="Freedman E."/>
            <person name="Gearin G."/>
            <person name="Goldberg J."/>
            <person name="Griggs A."/>
            <person name="Gujja S."/>
            <person name="Heiman D."/>
            <person name="Howarth C."/>
            <person name="Larson L."/>
            <person name="Lui A."/>
            <person name="MacDonald P.J.P."/>
            <person name="Montmayeur A."/>
            <person name="Murphy C."/>
            <person name="Neiman D."/>
            <person name="Pearson M."/>
            <person name="Priest M."/>
            <person name="Roberts A."/>
            <person name="Saif S."/>
            <person name="Shea T."/>
            <person name="Shenoy N."/>
            <person name="Sisk P."/>
            <person name="Stolte C."/>
            <person name="Sykes S."/>
            <person name="Wortman J."/>
            <person name="Nusbaum C."/>
            <person name="Birren B."/>
        </authorList>
    </citation>
    <scope>NUCLEOTIDE SEQUENCE [LARGE SCALE GENOMIC DNA]</scope>
    <source>
        <strain evidence="7 8">ACC2</strain>
    </source>
</reference>
<keyword evidence="2 5" id="KW-0328">Glycosyltransferase</keyword>
<dbReference type="EMBL" id="AGEL01000001">
    <property type="protein sequence ID" value="EHO18699.1"/>
    <property type="molecule type" value="Genomic_DNA"/>
</dbReference>
<dbReference type="HAMAP" id="MF_01627">
    <property type="entry name" value="Pur_nucleosid_phosp"/>
    <property type="match status" value="1"/>
</dbReference>
<evidence type="ECO:0000313" key="7">
    <source>
        <dbReference type="EMBL" id="EHO18699.1"/>
    </source>
</evidence>
<organism evidence="7 8">
    <name type="scientific">Stomatobaculum longum</name>
    <dbReference type="NCBI Taxonomy" id="796942"/>
    <lineage>
        <taxon>Bacteria</taxon>
        <taxon>Bacillati</taxon>
        <taxon>Bacillota</taxon>
        <taxon>Clostridia</taxon>
        <taxon>Lachnospirales</taxon>
        <taxon>Lachnospiraceae</taxon>
        <taxon>Stomatobaculum</taxon>
    </lineage>
</organism>
<keyword evidence="3 5" id="KW-0808">Transferase</keyword>
<proteinExistence type="inferred from homology"/>
<dbReference type="GO" id="GO:0004731">
    <property type="term" value="F:purine-nucleoside phosphorylase activity"/>
    <property type="evidence" value="ECO:0007669"/>
    <property type="project" value="UniProtKB-UniRule"/>
</dbReference>
<evidence type="ECO:0000256" key="4">
    <source>
        <dbReference type="ARBA" id="ARBA00048447"/>
    </source>
</evidence>
<feature type="binding site" description="in other chain" evidence="5">
    <location>
        <position position="31"/>
    </location>
    <ligand>
        <name>phosphate</name>
        <dbReference type="ChEBI" id="CHEBI:43474"/>
        <note>ligand shared between dimeric partners</note>
    </ligand>
</feature>
<dbReference type="CDD" id="cd09006">
    <property type="entry name" value="PNP_EcPNPI-like"/>
    <property type="match status" value="1"/>
</dbReference>
<keyword evidence="8" id="KW-1185">Reference proteome</keyword>
<evidence type="ECO:0000256" key="2">
    <source>
        <dbReference type="ARBA" id="ARBA00022676"/>
    </source>
</evidence>
<feature type="binding site" description="in other chain" evidence="5">
    <location>
        <position position="35"/>
    </location>
    <ligand>
        <name>phosphate</name>
        <dbReference type="ChEBI" id="CHEBI:43474"/>
        <note>ligand shared between dimeric partners</note>
    </ligand>
</feature>
<dbReference type="AlphaFoldDB" id="A0AA36Y6Y8"/>
<dbReference type="NCBIfam" id="NF004489">
    <property type="entry name" value="PRK05819.1"/>
    <property type="match status" value="1"/>
</dbReference>
<feature type="domain" description="Nucleoside phosphorylase" evidence="6">
    <location>
        <begin position="27"/>
        <end position="244"/>
    </location>
</feature>
<comment type="catalytic activity">
    <reaction evidence="4">
        <text>uridine + phosphate = alpha-D-ribose 1-phosphate + uracil</text>
        <dbReference type="Rhea" id="RHEA:24388"/>
        <dbReference type="ChEBI" id="CHEBI:16704"/>
        <dbReference type="ChEBI" id="CHEBI:17568"/>
        <dbReference type="ChEBI" id="CHEBI:43474"/>
        <dbReference type="ChEBI" id="CHEBI:57720"/>
        <dbReference type="EC" id="2.4.2.3"/>
    </reaction>
</comment>
<dbReference type="InterPro" id="IPR004402">
    <property type="entry name" value="DeoD-type"/>
</dbReference>
<feature type="binding site" description="in other chain" evidence="5">
    <location>
        <begin position="216"/>
        <end position="217"/>
    </location>
    <ligand>
        <name>a purine D-ribonucleoside</name>
        <dbReference type="ChEBI" id="CHEBI:142355"/>
        <note>ligand shared between dimeric partners</note>
    </ligand>
</feature>
<evidence type="ECO:0000256" key="1">
    <source>
        <dbReference type="ARBA" id="ARBA00010456"/>
    </source>
</evidence>
<comment type="catalytic activity">
    <reaction evidence="5">
        <text>a purine 2'-deoxy-D-ribonucleoside + phosphate = a purine nucleobase + 2-deoxy-alpha-D-ribose 1-phosphate</text>
        <dbReference type="Rhea" id="RHEA:36431"/>
        <dbReference type="ChEBI" id="CHEBI:26386"/>
        <dbReference type="ChEBI" id="CHEBI:43474"/>
        <dbReference type="ChEBI" id="CHEBI:57259"/>
        <dbReference type="ChEBI" id="CHEBI:142361"/>
        <dbReference type="EC" id="2.4.2.1"/>
    </reaction>
</comment>
<comment type="catalytic activity">
    <reaction evidence="5">
        <text>a purine D-ribonucleoside + phosphate = a purine nucleobase + alpha-D-ribose 1-phosphate</text>
        <dbReference type="Rhea" id="RHEA:19805"/>
        <dbReference type="ChEBI" id="CHEBI:26386"/>
        <dbReference type="ChEBI" id="CHEBI:43474"/>
        <dbReference type="ChEBI" id="CHEBI:57720"/>
        <dbReference type="ChEBI" id="CHEBI:142355"/>
        <dbReference type="EC" id="2.4.2.1"/>
    </reaction>
</comment>
<dbReference type="NCBIfam" id="TIGR00107">
    <property type="entry name" value="deoD"/>
    <property type="match status" value="1"/>
</dbReference>
<dbReference type="GO" id="GO:0006152">
    <property type="term" value="P:purine nucleoside catabolic process"/>
    <property type="evidence" value="ECO:0007669"/>
    <property type="project" value="TreeGrafter"/>
</dbReference>
<dbReference type="Pfam" id="PF01048">
    <property type="entry name" value="PNP_UDP_1"/>
    <property type="match status" value="1"/>
</dbReference>
<dbReference type="PANTHER" id="PTHR43691">
    <property type="entry name" value="URIDINE PHOSPHORYLASE"/>
    <property type="match status" value="1"/>
</dbReference>
<evidence type="ECO:0000313" key="8">
    <source>
        <dbReference type="Proteomes" id="UP000018466"/>
    </source>
</evidence>
<dbReference type="InterPro" id="IPR035994">
    <property type="entry name" value="Nucleoside_phosphorylase_sf"/>
</dbReference>
<dbReference type="Gene3D" id="3.40.50.1580">
    <property type="entry name" value="Nucleoside phosphorylase domain"/>
    <property type="match status" value="1"/>
</dbReference>
<dbReference type="EC" id="2.4.2.1" evidence="5"/>
<dbReference type="RefSeq" id="WP_009531856.1">
    <property type="nucleotide sequence ID" value="NZ_JH590861.1"/>
</dbReference>
<comment type="caution">
    <text evidence="7">The sequence shown here is derived from an EMBL/GenBank/DDBJ whole genome shotgun (WGS) entry which is preliminary data.</text>
</comment>
<feature type="active site" description="Proton donor" evidence="5">
    <location>
        <position position="217"/>
    </location>
</feature>
<accession>A0AA36Y6Y8</accession>
<feature type="binding site" description="in other chain" evidence="5">
    <location>
        <begin position="98"/>
        <end position="101"/>
    </location>
    <ligand>
        <name>phosphate</name>
        <dbReference type="ChEBI" id="CHEBI:43474"/>
        <note>ligand shared between dimeric partners</note>
    </ligand>
</feature>
<feature type="binding site" evidence="5">
    <location>
        <position position="54"/>
    </location>
    <ligand>
        <name>phosphate</name>
        <dbReference type="ChEBI" id="CHEBI:43474"/>
        <note>ligand shared between dimeric partners</note>
    </ligand>
</feature>
<dbReference type="PANTHER" id="PTHR43691:SF11">
    <property type="entry name" value="FI09636P-RELATED"/>
    <property type="match status" value="1"/>
</dbReference>
<gene>
    <name evidence="5" type="primary">deoD</name>
    <name evidence="7" type="ORF">HMPREF9623_00021</name>
</gene>
<dbReference type="GeneID" id="86939818"/>
<name>A0AA36Y6Y8_9FIRM</name>
<dbReference type="InterPro" id="IPR018016">
    <property type="entry name" value="Nucleoside_phosphorylase_CS"/>
</dbReference>
<sequence>MQEERKAKASVPTPHIAALPGDIAETVLLPGDPLRAKRIAESFLEEVHSFNEVRNMFGFTGFYRGQRVSVMGTGMGCPSMGIYAHELIHFYGAARLIRIGTAGAMQESIAVRDLVLAEGASTNSNFPALFELPGTFAPLADFELLYRAARIASALNKRVTVGAVLTSDMFYGPAESTAAVEKWSRMGVLAVEMETAALYATAASLGAKALSILTVSDHLLTGETLSAEEREAGFTDMAELALSLATEEMRGGII</sequence>
<protein>
    <recommendedName>
        <fullName evidence="5">Purine nucleoside phosphorylase DeoD-type</fullName>
        <shortName evidence="5">PNP</shortName>
        <ecNumber evidence="5">2.4.2.1</ecNumber>
    </recommendedName>
</protein>
<dbReference type="SUPFAM" id="SSF53167">
    <property type="entry name" value="Purine and uridine phosphorylases"/>
    <property type="match status" value="1"/>
</dbReference>
<evidence type="ECO:0000259" key="6">
    <source>
        <dbReference type="Pfam" id="PF01048"/>
    </source>
</evidence>
<feature type="binding site" description="in other chain" evidence="5">
    <location>
        <begin position="192"/>
        <end position="194"/>
    </location>
    <ligand>
        <name>a purine D-ribonucleoside</name>
        <dbReference type="ChEBI" id="CHEBI:142355"/>
        <note>ligand shared between dimeric partners</note>
    </ligand>
</feature>
<feature type="site" description="Important for catalytic activity" evidence="5">
    <location>
        <position position="230"/>
    </location>
</feature>
<comment type="subunit">
    <text evidence="5">Homohexamer; trimer of homodimers.</text>
</comment>
<comment type="function">
    <text evidence="5">Catalyzes the reversible phosphorolytic breakdown of the N-glycosidic bond in the beta-(deoxy)ribonucleoside molecules, with the formation of the corresponding free purine bases and pentose-1-phosphate.</text>
</comment>
<dbReference type="Proteomes" id="UP000018466">
    <property type="component" value="Unassembled WGS sequence"/>
</dbReference>
<comment type="similarity">
    <text evidence="1 5">Belongs to the PNP/UDP phosphorylase family.</text>
</comment>
<dbReference type="InterPro" id="IPR000845">
    <property type="entry name" value="Nucleoside_phosphorylase_d"/>
</dbReference>
<dbReference type="PROSITE" id="PS01232">
    <property type="entry name" value="PNP_UDP_1"/>
    <property type="match status" value="1"/>
</dbReference>